<dbReference type="PANTHER" id="PTHR31727:SF5">
    <property type="entry name" value="ACYL-[ACYL-CARRIER-PROTEIN] HYDROLASE"/>
    <property type="match status" value="1"/>
</dbReference>
<dbReference type="Pfam" id="PF20791">
    <property type="entry name" value="Acyl-ACP_TE_C"/>
    <property type="match status" value="1"/>
</dbReference>
<dbReference type="Pfam" id="PF00560">
    <property type="entry name" value="LRR_1"/>
    <property type="match status" value="1"/>
</dbReference>
<dbReference type="SUPFAM" id="SSF52047">
    <property type="entry name" value="RNI-like"/>
    <property type="match status" value="1"/>
</dbReference>
<sequence length="160" mass="17771">MNQHVNNVKYVGWVMESVPVAVFENYELSSMTLKYRRECNQFDVLQSMCSPTSYTAELEKEAEVEVNGAGCSYTAGSQTSIPDVAKCDSEQYVTFRNLSEEIGSLSDLQDLELSFNPHLGGTLPTQLGYLTQLQTLSMQSCSFTGPIPTSLSNLFFCTFL</sequence>
<protein>
    <recommendedName>
        <fullName evidence="1">Acyl-ACP thioesterase-like C-terminal domain-containing protein</fullName>
    </recommendedName>
</protein>
<dbReference type="Gene3D" id="3.80.10.10">
    <property type="entry name" value="Ribonuclease Inhibitor"/>
    <property type="match status" value="1"/>
</dbReference>
<dbReference type="PANTHER" id="PTHR31727">
    <property type="entry name" value="OLEOYL-ACYL CARRIER PROTEIN THIOESTERASE 1, CHLOROPLASTIC"/>
    <property type="match status" value="1"/>
</dbReference>
<dbReference type="InterPro" id="IPR001611">
    <property type="entry name" value="Leu-rich_rpt"/>
</dbReference>
<gene>
    <name evidence="2" type="ORF">CSSPJE1EN1_LOCUS20106</name>
</gene>
<keyword evidence="3" id="KW-1185">Reference proteome</keyword>
<dbReference type="Proteomes" id="UP001497444">
    <property type="component" value="Chromosome 6"/>
</dbReference>
<dbReference type="InterPro" id="IPR045023">
    <property type="entry name" value="FATA/B"/>
</dbReference>
<evidence type="ECO:0000313" key="2">
    <source>
        <dbReference type="EMBL" id="CAK9274628.1"/>
    </source>
</evidence>
<accession>A0ABP0X697</accession>
<organism evidence="2 3">
    <name type="scientific">Sphagnum jensenii</name>
    <dbReference type="NCBI Taxonomy" id="128206"/>
    <lineage>
        <taxon>Eukaryota</taxon>
        <taxon>Viridiplantae</taxon>
        <taxon>Streptophyta</taxon>
        <taxon>Embryophyta</taxon>
        <taxon>Bryophyta</taxon>
        <taxon>Sphagnophytina</taxon>
        <taxon>Sphagnopsida</taxon>
        <taxon>Sphagnales</taxon>
        <taxon>Sphagnaceae</taxon>
        <taxon>Sphagnum</taxon>
    </lineage>
</organism>
<dbReference type="SUPFAM" id="SSF54637">
    <property type="entry name" value="Thioesterase/thiol ester dehydrase-isomerase"/>
    <property type="match status" value="1"/>
</dbReference>
<proteinExistence type="predicted"/>
<dbReference type="EMBL" id="OZ020101">
    <property type="protein sequence ID" value="CAK9274628.1"/>
    <property type="molecule type" value="Genomic_DNA"/>
</dbReference>
<feature type="domain" description="Acyl-ACP thioesterase-like C-terminal" evidence="1">
    <location>
        <begin position="1"/>
        <end position="68"/>
    </location>
</feature>
<dbReference type="Gene3D" id="3.10.129.10">
    <property type="entry name" value="Hotdog Thioesterase"/>
    <property type="match status" value="1"/>
</dbReference>
<dbReference type="InterPro" id="IPR049427">
    <property type="entry name" value="Acyl-ACP_TE_C"/>
</dbReference>
<evidence type="ECO:0000259" key="1">
    <source>
        <dbReference type="Pfam" id="PF20791"/>
    </source>
</evidence>
<evidence type="ECO:0000313" key="3">
    <source>
        <dbReference type="Proteomes" id="UP001497444"/>
    </source>
</evidence>
<name>A0ABP0X697_9BRYO</name>
<dbReference type="InterPro" id="IPR029069">
    <property type="entry name" value="HotDog_dom_sf"/>
</dbReference>
<dbReference type="InterPro" id="IPR032675">
    <property type="entry name" value="LRR_dom_sf"/>
</dbReference>
<reference evidence="2" key="1">
    <citation type="submission" date="2024-02" db="EMBL/GenBank/DDBJ databases">
        <authorList>
            <consortium name="ELIXIR-Norway"/>
            <consortium name="Elixir Norway"/>
        </authorList>
    </citation>
    <scope>NUCLEOTIDE SEQUENCE</scope>
</reference>